<dbReference type="Gene3D" id="3.30.160.60">
    <property type="entry name" value="Classic Zinc Finger"/>
    <property type="match status" value="1"/>
</dbReference>
<accession>A0A9P3G8G3</accession>
<feature type="region of interest" description="Disordered" evidence="1">
    <location>
        <begin position="80"/>
        <end position="111"/>
    </location>
</feature>
<reference evidence="2 3" key="1">
    <citation type="submission" date="2021-08" db="EMBL/GenBank/DDBJ databases">
        <title>Draft Genome Sequence of Phanerochaete sordida strain YK-624.</title>
        <authorList>
            <person name="Mori T."/>
            <person name="Dohra H."/>
            <person name="Suzuki T."/>
            <person name="Kawagishi H."/>
            <person name="Hirai H."/>
        </authorList>
    </citation>
    <scope>NUCLEOTIDE SEQUENCE [LARGE SCALE GENOMIC DNA]</scope>
    <source>
        <strain evidence="2 3">YK-624</strain>
    </source>
</reference>
<dbReference type="AlphaFoldDB" id="A0A9P3G8G3"/>
<comment type="caution">
    <text evidence="2">The sequence shown here is derived from an EMBL/GenBank/DDBJ whole genome shotgun (WGS) entry which is preliminary data.</text>
</comment>
<sequence>MDHLSSADDSTDVSSSATGDNRGVGYLCTCGEGFRTEEEFTVHYRQHRIRVWICGFCGKQSQTEEGSWAHVRQHQAWQRAYGAGVREEQPPTDNSRERDGMWDMDRLRGAQ</sequence>
<keyword evidence="3" id="KW-1185">Reference proteome</keyword>
<feature type="region of interest" description="Disordered" evidence="1">
    <location>
        <begin position="1"/>
        <end position="23"/>
    </location>
</feature>
<evidence type="ECO:0000313" key="3">
    <source>
        <dbReference type="Proteomes" id="UP000703269"/>
    </source>
</evidence>
<protein>
    <recommendedName>
        <fullName evidence="4">C2H2-type domain-containing protein</fullName>
    </recommendedName>
</protein>
<evidence type="ECO:0008006" key="4">
    <source>
        <dbReference type="Google" id="ProtNLM"/>
    </source>
</evidence>
<organism evidence="2 3">
    <name type="scientific">Phanerochaete sordida</name>
    <dbReference type="NCBI Taxonomy" id="48140"/>
    <lineage>
        <taxon>Eukaryota</taxon>
        <taxon>Fungi</taxon>
        <taxon>Dikarya</taxon>
        <taxon>Basidiomycota</taxon>
        <taxon>Agaricomycotina</taxon>
        <taxon>Agaricomycetes</taxon>
        <taxon>Polyporales</taxon>
        <taxon>Phanerochaetaceae</taxon>
        <taxon>Phanerochaete</taxon>
    </lineage>
</organism>
<feature type="compositionally biased region" description="Basic and acidic residues" evidence="1">
    <location>
        <begin position="85"/>
        <end position="111"/>
    </location>
</feature>
<evidence type="ECO:0000313" key="2">
    <source>
        <dbReference type="EMBL" id="GJE89744.1"/>
    </source>
</evidence>
<proteinExistence type="predicted"/>
<dbReference type="Proteomes" id="UP000703269">
    <property type="component" value="Unassembled WGS sequence"/>
</dbReference>
<gene>
    <name evidence="2" type="ORF">PsYK624_058500</name>
</gene>
<dbReference type="EMBL" id="BPQB01000014">
    <property type="protein sequence ID" value="GJE89744.1"/>
    <property type="molecule type" value="Genomic_DNA"/>
</dbReference>
<evidence type="ECO:0000256" key="1">
    <source>
        <dbReference type="SAM" id="MobiDB-lite"/>
    </source>
</evidence>
<name>A0A9P3G8G3_9APHY</name>